<dbReference type="STRING" id="576137.A0A1L7XBY8"/>
<name>A0A1L7XBY8_9HELO</name>
<sequence>MDEPSQDTLELATELFDSRARLKSELRAGEGSGIWGSEMNTGGILFLQTLAVAPEWRGKGIGRDIMEAFMKKGQSWKDDVQSVLLKPGQLNTMELNIEQEGMSRQQVLATIARDRQKAIAFWRALGFRRIASSEWFATTFDPLHPVHQLAAEDDYDTSDDGVLGRHQEGHQGDGQSGLRNVEWLEELGEDLRLRVALVKLPDAQCLELWQSSDHPQALLDPDSNGNNILHIAAMGRKPRSLSFILDNVLTPAMKARFISGNNHGQTPQNILIEEIEGNTPSKSAALECFRILQNEQRSTNGCTCGQCLDGFFSPRMKVQMSYQAERLGDMVTDSDAEYHSYSILDRDVKKSFKYDAELREGYSNVFRIIASCLESGHIPYSSRIIEEAEHSHWNISYFTDLGGEVETVLAHCLRDARIEASDHGFYDVYKDDLEKLPECDNDGEFEQVAELLGLNELHMRSFRR</sequence>
<dbReference type="InterPro" id="IPR016181">
    <property type="entry name" value="Acyl_CoA_acyltransferase"/>
</dbReference>
<feature type="domain" description="N-acetyltransferase" evidence="1">
    <location>
        <begin position="1"/>
        <end position="147"/>
    </location>
</feature>
<evidence type="ECO:0000313" key="2">
    <source>
        <dbReference type="EMBL" id="CZR62538.1"/>
    </source>
</evidence>
<dbReference type="Pfam" id="PF13508">
    <property type="entry name" value="Acetyltransf_7"/>
    <property type="match status" value="1"/>
</dbReference>
<dbReference type="InterPro" id="IPR000182">
    <property type="entry name" value="GNAT_dom"/>
</dbReference>
<keyword evidence="3" id="KW-1185">Reference proteome</keyword>
<dbReference type="SUPFAM" id="SSF55729">
    <property type="entry name" value="Acyl-CoA N-acyltransferases (Nat)"/>
    <property type="match status" value="1"/>
</dbReference>
<accession>A0A1L7XBY8</accession>
<reference evidence="2 3" key="1">
    <citation type="submission" date="2016-03" db="EMBL/GenBank/DDBJ databases">
        <authorList>
            <person name="Ploux O."/>
        </authorList>
    </citation>
    <scope>NUCLEOTIDE SEQUENCE [LARGE SCALE GENOMIC DNA]</scope>
    <source>
        <strain evidence="2 3">UAMH 11012</strain>
    </source>
</reference>
<evidence type="ECO:0000313" key="3">
    <source>
        <dbReference type="Proteomes" id="UP000184330"/>
    </source>
</evidence>
<dbReference type="Gene3D" id="3.40.630.30">
    <property type="match status" value="1"/>
</dbReference>
<dbReference type="PROSITE" id="PS51186">
    <property type="entry name" value="GNAT"/>
    <property type="match status" value="1"/>
</dbReference>
<organism evidence="2 3">
    <name type="scientific">Phialocephala subalpina</name>
    <dbReference type="NCBI Taxonomy" id="576137"/>
    <lineage>
        <taxon>Eukaryota</taxon>
        <taxon>Fungi</taxon>
        <taxon>Dikarya</taxon>
        <taxon>Ascomycota</taxon>
        <taxon>Pezizomycotina</taxon>
        <taxon>Leotiomycetes</taxon>
        <taxon>Helotiales</taxon>
        <taxon>Mollisiaceae</taxon>
        <taxon>Phialocephala</taxon>
        <taxon>Phialocephala fortinii species complex</taxon>
    </lineage>
</organism>
<dbReference type="EMBL" id="FJOG01000021">
    <property type="protein sequence ID" value="CZR62538.1"/>
    <property type="molecule type" value="Genomic_DNA"/>
</dbReference>
<gene>
    <name evidence="2" type="ORF">PAC_12435</name>
</gene>
<dbReference type="CDD" id="cd04301">
    <property type="entry name" value="NAT_SF"/>
    <property type="match status" value="1"/>
</dbReference>
<dbReference type="Proteomes" id="UP000184330">
    <property type="component" value="Unassembled WGS sequence"/>
</dbReference>
<protein>
    <recommendedName>
        <fullName evidence="1">N-acetyltransferase domain-containing protein</fullName>
    </recommendedName>
</protein>
<dbReference type="AlphaFoldDB" id="A0A1L7XBY8"/>
<proteinExistence type="predicted"/>
<dbReference type="GO" id="GO:0016747">
    <property type="term" value="F:acyltransferase activity, transferring groups other than amino-acyl groups"/>
    <property type="evidence" value="ECO:0007669"/>
    <property type="project" value="InterPro"/>
</dbReference>
<dbReference type="OrthoDB" id="508139at2759"/>
<evidence type="ECO:0000259" key="1">
    <source>
        <dbReference type="PROSITE" id="PS51186"/>
    </source>
</evidence>